<feature type="domain" description="L,D-TPase catalytic" evidence="10">
    <location>
        <begin position="43"/>
        <end position="180"/>
    </location>
</feature>
<gene>
    <name evidence="12" type="primary">erfK_2</name>
    <name evidence="11" type="ORF">CLV79_102228</name>
    <name evidence="12" type="ORF">LOS8367_01311</name>
</gene>
<dbReference type="Pfam" id="PF03734">
    <property type="entry name" value="YkuD"/>
    <property type="match status" value="1"/>
</dbReference>
<dbReference type="GO" id="GO:0071972">
    <property type="term" value="F:peptidoglycan L,D-transpeptidase activity"/>
    <property type="evidence" value="ECO:0007669"/>
    <property type="project" value="TreeGrafter"/>
</dbReference>
<evidence type="ECO:0000256" key="5">
    <source>
        <dbReference type="ARBA" id="ARBA00022801"/>
    </source>
</evidence>
<evidence type="ECO:0000256" key="2">
    <source>
        <dbReference type="ARBA" id="ARBA00005992"/>
    </source>
</evidence>
<dbReference type="GO" id="GO:0016757">
    <property type="term" value="F:glycosyltransferase activity"/>
    <property type="evidence" value="ECO:0007669"/>
    <property type="project" value="UniProtKB-KW"/>
</dbReference>
<dbReference type="GO" id="GO:0008360">
    <property type="term" value="P:regulation of cell shape"/>
    <property type="evidence" value="ECO:0007669"/>
    <property type="project" value="UniProtKB-UniRule"/>
</dbReference>
<dbReference type="GO" id="GO:0005576">
    <property type="term" value="C:extracellular region"/>
    <property type="evidence" value="ECO:0007669"/>
    <property type="project" value="TreeGrafter"/>
</dbReference>
<evidence type="ECO:0000313" key="12">
    <source>
        <dbReference type="EMBL" id="SLN33668.1"/>
    </source>
</evidence>
<dbReference type="Proteomes" id="UP000240624">
    <property type="component" value="Unassembled WGS sequence"/>
</dbReference>
<evidence type="ECO:0000256" key="9">
    <source>
        <dbReference type="PROSITE-ProRule" id="PRU01373"/>
    </source>
</evidence>
<name>A0A1X6YX67_9RHOB</name>
<keyword evidence="14" id="KW-1185">Reference proteome</keyword>
<keyword evidence="4 12" id="KW-0808">Transferase</keyword>
<evidence type="ECO:0000256" key="4">
    <source>
        <dbReference type="ARBA" id="ARBA00022679"/>
    </source>
</evidence>
<dbReference type="PANTHER" id="PTHR30582">
    <property type="entry name" value="L,D-TRANSPEPTIDASE"/>
    <property type="match status" value="1"/>
</dbReference>
<dbReference type="FunFam" id="2.40.440.10:FF:000002">
    <property type="entry name" value="L,D-transpeptidase ErfK/SrfK"/>
    <property type="match status" value="1"/>
</dbReference>
<evidence type="ECO:0000259" key="10">
    <source>
        <dbReference type="PROSITE" id="PS52029"/>
    </source>
</evidence>
<proteinExistence type="inferred from homology"/>
<dbReference type="RefSeq" id="WP_085895674.1">
    <property type="nucleotide sequence ID" value="NZ_FWFY01000003.1"/>
</dbReference>
<sequence length="180" mass="19854">MSITRRSLLLAGLMAPIARTARAHDRSALLPTEVRVHPGLMPGDIYVIPEDFHLYHIRRPGIAMRYGVGVGRAGLEFKGAAVIQRKAEWPSWRPTDDMIGREPEKYAQYADGVPGGPESPLGARALYLYRNGRDTYYRIHGTTAPETIGSSVSNGCIRLRNEDVIALYDAVEIGTHVTVV</sequence>
<accession>A0A1X6YX67</accession>
<feature type="active site" description="Proton donor/acceptor" evidence="9">
    <location>
        <position position="140"/>
    </location>
</feature>
<reference evidence="12 13" key="1">
    <citation type="submission" date="2017-03" db="EMBL/GenBank/DDBJ databases">
        <authorList>
            <person name="Afonso C.L."/>
            <person name="Miller P.J."/>
            <person name="Scott M.A."/>
            <person name="Spackman E."/>
            <person name="Goraichik I."/>
            <person name="Dimitrov K.M."/>
            <person name="Suarez D.L."/>
            <person name="Swayne D.E."/>
        </authorList>
    </citation>
    <scope>NUCLEOTIDE SEQUENCE [LARGE SCALE GENOMIC DNA]</scope>
    <source>
        <strain evidence="12 13">CECT 8367</strain>
    </source>
</reference>
<protein>
    <submittedName>
        <fullName evidence="11">L,D-transpeptidase-like protein</fullName>
    </submittedName>
    <submittedName>
        <fullName evidence="12">Putative L,D-transpeptidase ErfK/SrfK</fullName>
        <ecNumber evidence="12">2.-.-.-</ecNumber>
    </submittedName>
</protein>
<evidence type="ECO:0000256" key="7">
    <source>
        <dbReference type="ARBA" id="ARBA00022984"/>
    </source>
</evidence>
<evidence type="ECO:0000313" key="11">
    <source>
        <dbReference type="EMBL" id="PSK87744.1"/>
    </source>
</evidence>
<keyword evidence="3" id="KW-0328">Glycosyltransferase</keyword>
<evidence type="ECO:0000313" key="14">
    <source>
        <dbReference type="Proteomes" id="UP000240624"/>
    </source>
</evidence>
<dbReference type="AlphaFoldDB" id="A0A1X6YX67"/>
<dbReference type="EMBL" id="PYGB01000002">
    <property type="protein sequence ID" value="PSK87744.1"/>
    <property type="molecule type" value="Genomic_DNA"/>
</dbReference>
<dbReference type="Gene3D" id="2.40.440.10">
    <property type="entry name" value="L,D-transpeptidase catalytic domain-like"/>
    <property type="match status" value="1"/>
</dbReference>
<feature type="active site" description="Nucleophile" evidence="9">
    <location>
        <position position="156"/>
    </location>
</feature>
<dbReference type="PROSITE" id="PS52029">
    <property type="entry name" value="LD_TPASE"/>
    <property type="match status" value="1"/>
</dbReference>
<dbReference type="InterPro" id="IPR038063">
    <property type="entry name" value="Transpep_catalytic_dom"/>
</dbReference>
<dbReference type="InterPro" id="IPR005490">
    <property type="entry name" value="LD_TPept_cat_dom"/>
</dbReference>
<comment type="pathway">
    <text evidence="1 9">Cell wall biogenesis; peptidoglycan biosynthesis.</text>
</comment>
<evidence type="ECO:0000256" key="3">
    <source>
        <dbReference type="ARBA" id="ARBA00022676"/>
    </source>
</evidence>
<organism evidence="12 13">
    <name type="scientific">Limimaricola soesokkakensis</name>
    <dbReference type="NCBI Taxonomy" id="1343159"/>
    <lineage>
        <taxon>Bacteria</taxon>
        <taxon>Pseudomonadati</taxon>
        <taxon>Pseudomonadota</taxon>
        <taxon>Alphaproteobacteria</taxon>
        <taxon>Rhodobacterales</taxon>
        <taxon>Paracoccaceae</taxon>
        <taxon>Limimaricola</taxon>
    </lineage>
</organism>
<dbReference type="Proteomes" id="UP000193495">
    <property type="component" value="Unassembled WGS sequence"/>
</dbReference>
<dbReference type="UniPathway" id="UPA00219"/>
<keyword evidence="5" id="KW-0378">Hydrolase</keyword>
<keyword evidence="8 9" id="KW-0961">Cell wall biogenesis/degradation</keyword>
<keyword evidence="7 9" id="KW-0573">Peptidoglycan synthesis</keyword>
<dbReference type="CDD" id="cd16913">
    <property type="entry name" value="YkuD_like"/>
    <property type="match status" value="1"/>
</dbReference>
<dbReference type="GO" id="GO:0018104">
    <property type="term" value="P:peptidoglycan-protein cross-linking"/>
    <property type="evidence" value="ECO:0007669"/>
    <property type="project" value="TreeGrafter"/>
</dbReference>
<dbReference type="GO" id="GO:0071555">
    <property type="term" value="P:cell wall organization"/>
    <property type="evidence" value="ECO:0007669"/>
    <property type="project" value="UniProtKB-UniRule"/>
</dbReference>
<dbReference type="EMBL" id="FWFY01000003">
    <property type="protein sequence ID" value="SLN33668.1"/>
    <property type="molecule type" value="Genomic_DNA"/>
</dbReference>
<keyword evidence="6 9" id="KW-0133">Cell shape</keyword>
<dbReference type="PANTHER" id="PTHR30582:SF24">
    <property type="entry name" value="L,D-TRANSPEPTIDASE ERFK_SRFK-RELATED"/>
    <property type="match status" value="1"/>
</dbReference>
<reference evidence="11 14" key="2">
    <citation type="submission" date="2018-03" db="EMBL/GenBank/DDBJ databases">
        <title>Genomic Encyclopedia of Archaeal and Bacterial Type Strains, Phase II (KMG-II): from individual species to whole genera.</title>
        <authorList>
            <person name="Goeker M."/>
        </authorList>
    </citation>
    <scope>NUCLEOTIDE SEQUENCE [LARGE SCALE GENOMIC DNA]</scope>
    <source>
        <strain evidence="11 14">DSM 29956</strain>
    </source>
</reference>
<evidence type="ECO:0000256" key="1">
    <source>
        <dbReference type="ARBA" id="ARBA00004752"/>
    </source>
</evidence>
<dbReference type="EC" id="2.-.-.-" evidence="12"/>
<evidence type="ECO:0000313" key="13">
    <source>
        <dbReference type="Proteomes" id="UP000193495"/>
    </source>
</evidence>
<evidence type="ECO:0000256" key="6">
    <source>
        <dbReference type="ARBA" id="ARBA00022960"/>
    </source>
</evidence>
<comment type="similarity">
    <text evidence="2">Belongs to the YkuD family.</text>
</comment>
<dbReference type="SUPFAM" id="SSF141523">
    <property type="entry name" value="L,D-transpeptidase catalytic domain-like"/>
    <property type="match status" value="1"/>
</dbReference>
<dbReference type="InterPro" id="IPR050979">
    <property type="entry name" value="LD-transpeptidase"/>
</dbReference>
<dbReference type="OrthoDB" id="9795305at2"/>
<evidence type="ECO:0000256" key="8">
    <source>
        <dbReference type="ARBA" id="ARBA00023316"/>
    </source>
</evidence>